<dbReference type="PROSITE" id="PS50928">
    <property type="entry name" value="ABC_TM1"/>
    <property type="match status" value="1"/>
</dbReference>
<dbReference type="InterPro" id="IPR000515">
    <property type="entry name" value="MetI-like"/>
</dbReference>
<sequence length="360" mass="38430">MSHVSDTFKGARAKAARREKVFQVINRASGWLSVLGLGFVVPLVKIAAGDNVSEQLGALKRVLLVPLAGILVFLAVWAVLAPKVQTSLGAIPGPVAVLDQARALFADHVAERRKAADFYARQDARNAALIAQGKGDQVKVRAYTGRPTYVDQIFTSLITVGLGFFIGTLIAIPVGIACGLSQTFNGAINPLIQIFKPVSPLAWLPIVTMVVSAVYLNPSDLLPKSMVISAVTVTLCSLWPTIINTALGVASIDKDLVNVGKVLQLSTFTTIRKLVLPSALPLIFTGLRLSLGVGWMVLIAAEMLAQNPGLGKFVWDEFQNGSSSSLARIMVAVFTIGIIGFALDRLMYALQSAFTFSSNR</sequence>
<protein>
    <submittedName>
        <fullName evidence="9">Nitrate/nitrite transport system permease protein</fullName>
    </submittedName>
</protein>
<gene>
    <name evidence="9" type="ORF">QOZ94_000865</name>
</gene>
<evidence type="ECO:0000256" key="2">
    <source>
        <dbReference type="ARBA" id="ARBA00022448"/>
    </source>
</evidence>
<comment type="subcellular location">
    <subcellularLocation>
        <location evidence="1 7">Cell membrane</location>
        <topology evidence="1 7">Multi-pass membrane protein</topology>
    </subcellularLocation>
</comment>
<dbReference type="Pfam" id="PF00528">
    <property type="entry name" value="BPD_transp_1"/>
    <property type="match status" value="1"/>
</dbReference>
<evidence type="ECO:0000256" key="5">
    <source>
        <dbReference type="ARBA" id="ARBA00022989"/>
    </source>
</evidence>
<feature type="transmembrane region" description="Helical" evidence="7">
    <location>
        <begin position="228"/>
        <end position="253"/>
    </location>
</feature>
<evidence type="ECO:0000256" key="7">
    <source>
        <dbReference type="RuleBase" id="RU363032"/>
    </source>
</evidence>
<dbReference type="EMBL" id="JAUSVY010000002">
    <property type="protein sequence ID" value="MDQ0504091.1"/>
    <property type="molecule type" value="Genomic_DNA"/>
</dbReference>
<keyword evidence="2 7" id="KW-0813">Transport</keyword>
<evidence type="ECO:0000256" key="1">
    <source>
        <dbReference type="ARBA" id="ARBA00004651"/>
    </source>
</evidence>
<evidence type="ECO:0000256" key="3">
    <source>
        <dbReference type="ARBA" id="ARBA00022475"/>
    </source>
</evidence>
<feature type="transmembrane region" description="Helical" evidence="7">
    <location>
        <begin position="325"/>
        <end position="343"/>
    </location>
</feature>
<dbReference type="Proteomes" id="UP001241747">
    <property type="component" value="Unassembled WGS sequence"/>
</dbReference>
<dbReference type="PANTHER" id="PTHR30151">
    <property type="entry name" value="ALKANE SULFONATE ABC TRANSPORTER-RELATED, MEMBRANE SUBUNIT"/>
    <property type="match status" value="1"/>
</dbReference>
<comment type="similarity">
    <text evidence="7">Belongs to the binding-protein-dependent transport system permease family.</text>
</comment>
<keyword evidence="10" id="KW-1185">Reference proteome</keyword>
<feature type="transmembrane region" description="Helical" evidence="7">
    <location>
        <begin position="153"/>
        <end position="177"/>
    </location>
</feature>
<feature type="domain" description="ABC transmembrane type-1" evidence="8">
    <location>
        <begin position="153"/>
        <end position="347"/>
    </location>
</feature>
<keyword evidence="4 7" id="KW-0812">Transmembrane</keyword>
<accession>A0ABU0LAD0</accession>
<organism evidence="9 10">
    <name type="scientific">Xanthobacter agilis</name>
    <dbReference type="NCBI Taxonomy" id="47492"/>
    <lineage>
        <taxon>Bacteria</taxon>
        <taxon>Pseudomonadati</taxon>
        <taxon>Pseudomonadota</taxon>
        <taxon>Alphaproteobacteria</taxon>
        <taxon>Hyphomicrobiales</taxon>
        <taxon>Xanthobacteraceae</taxon>
        <taxon>Xanthobacter</taxon>
    </lineage>
</organism>
<feature type="transmembrane region" description="Helical" evidence="7">
    <location>
        <begin position="28"/>
        <end position="49"/>
    </location>
</feature>
<dbReference type="PANTHER" id="PTHR30151:SF7">
    <property type="entry name" value="NITRATE IMPORT PERMEASE PROTEIN NRTB"/>
    <property type="match status" value="1"/>
</dbReference>
<keyword evidence="6 7" id="KW-0472">Membrane</keyword>
<dbReference type="SUPFAM" id="SSF161098">
    <property type="entry name" value="MetI-like"/>
    <property type="match status" value="1"/>
</dbReference>
<reference evidence="9 10" key="1">
    <citation type="submission" date="2023-07" db="EMBL/GenBank/DDBJ databases">
        <title>Genomic Encyclopedia of Type Strains, Phase IV (KMG-IV): sequencing the most valuable type-strain genomes for metagenomic binning, comparative biology and taxonomic classification.</title>
        <authorList>
            <person name="Goeker M."/>
        </authorList>
    </citation>
    <scope>NUCLEOTIDE SEQUENCE [LARGE SCALE GENOMIC DNA]</scope>
    <source>
        <strain evidence="9 10">DSM 3770</strain>
    </source>
</reference>
<dbReference type="RefSeq" id="WP_237345209.1">
    <property type="nucleotide sequence ID" value="NZ_JABWGX010000008.1"/>
</dbReference>
<keyword evidence="3" id="KW-1003">Cell membrane</keyword>
<dbReference type="InterPro" id="IPR035906">
    <property type="entry name" value="MetI-like_sf"/>
</dbReference>
<proteinExistence type="inferred from homology"/>
<feature type="transmembrane region" description="Helical" evidence="7">
    <location>
        <begin position="198"/>
        <end position="216"/>
    </location>
</feature>
<comment type="caution">
    <text evidence="9">The sequence shown here is derived from an EMBL/GenBank/DDBJ whole genome shotgun (WGS) entry which is preliminary data.</text>
</comment>
<dbReference type="CDD" id="cd06261">
    <property type="entry name" value="TM_PBP2"/>
    <property type="match status" value="1"/>
</dbReference>
<keyword evidence="5 7" id="KW-1133">Transmembrane helix</keyword>
<evidence type="ECO:0000259" key="8">
    <source>
        <dbReference type="PROSITE" id="PS50928"/>
    </source>
</evidence>
<name>A0ABU0LAD0_XANAG</name>
<feature type="transmembrane region" description="Helical" evidence="7">
    <location>
        <begin position="61"/>
        <end position="80"/>
    </location>
</feature>
<evidence type="ECO:0000313" key="10">
    <source>
        <dbReference type="Proteomes" id="UP001241747"/>
    </source>
</evidence>
<dbReference type="Gene3D" id="1.10.3720.10">
    <property type="entry name" value="MetI-like"/>
    <property type="match status" value="1"/>
</dbReference>
<evidence type="ECO:0000313" key="9">
    <source>
        <dbReference type="EMBL" id="MDQ0504091.1"/>
    </source>
</evidence>
<evidence type="ECO:0000256" key="4">
    <source>
        <dbReference type="ARBA" id="ARBA00022692"/>
    </source>
</evidence>
<feature type="transmembrane region" description="Helical" evidence="7">
    <location>
        <begin position="274"/>
        <end position="305"/>
    </location>
</feature>
<evidence type="ECO:0000256" key="6">
    <source>
        <dbReference type="ARBA" id="ARBA00023136"/>
    </source>
</evidence>